<comment type="caution">
    <text evidence="2">The sequence shown here is derived from an EMBL/GenBank/DDBJ whole genome shotgun (WGS) entry which is preliminary data.</text>
</comment>
<dbReference type="Proteomes" id="UP000188320">
    <property type="component" value="Unassembled WGS sequence"/>
</dbReference>
<keyword evidence="3" id="KW-1185">Reference proteome</keyword>
<proteinExistence type="predicted"/>
<dbReference type="Pfam" id="PF22534">
    <property type="entry name" value="RFC_C"/>
    <property type="match status" value="1"/>
</dbReference>
<dbReference type="Pfam" id="PF21960">
    <property type="entry name" value="RCF1-5-like_lid"/>
    <property type="match status" value="1"/>
</dbReference>
<dbReference type="Gene3D" id="1.20.272.10">
    <property type="match status" value="1"/>
</dbReference>
<dbReference type="EMBL" id="LSSK01001217">
    <property type="protein sequence ID" value="OMH80347.1"/>
    <property type="molecule type" value="Genomic_DNA"/>
</dbReference>
<dbReference type="GO" id="GO:0031389">
    <property type="term" value="C:Rad17 RFC-like complex"/>
    <property type="evidence" value="ECO:0007669"/>
    <property type="project" value="TreeGrafter"/>
</dbReference>
<evidence type="ECO:0000313" key="2">
    <source>
        <dbReference type="EMBL" id="OMH80347.1"/>
    </source>
</evidence>
<dbReference type="SUPFAM" id="SSF48019">
    <property type="entry name" value="post-AAA+ oligomerization domain-like"/>
    <property type="match status" value="1"/>
</dbReference>
<reference evidence="3" key="1">
    <citation type="submission" date="2017-01" db="EMBL/GenBank/DDBJ databases">
        <authorList>
            <person name="Wang Y."/>
            <person name="White M."/>
            <person name="Kvist S."/>
            <person name="Moncalvo J.-M."/>
        </authorList>
    </citation>
    <scope>NUCLEOTIDE SEQUENCE [LARGE SCALE GENOMIC DNA]</scope>
    <source>
        <strain evidence="3">COL-18-3</strain>
    </source>
</reference>
<dbReference type="PANTHER" id="PTHR11669">
    <property type="entry name" value="REPLICATION FACTOR C / DNA POLYMERASE III GAMMA-TAU SUBUNIT"/>
    <property type="match status" value="1"/>
</dbReference>
<dbReference type="OrthoDB" id="761538at2759"/>
<dbReference type="PANTHER" id="PTHR11669:SF1">
    <property type="entry name" value="REPLICATION FACTOR C SUBUNIT 3"/>
    <property type="match status" value="1"/>
</dbReference>
<dbReference type="GO" id="GO:0003689">
    <property type="term" value="F:DNA clamp loader activity"/>
    <property type="evidence" value="ECO:0007669"/>
    <property type="project" value="TreeGrafter"/>
</dbReference>
<dbReference type="GO" id="GO:0031390">
    <property type="term" value="C:Ctf18 RFC-like complex"/>
    <property type="evidence" value="ECO:0007669"/>
    <property type="project" value="TreeGrafter"/>
</dbReference>
<organism evidence="2 3">
    <name type="scientific">Zancudomyces culisetae</name>
    <name type="common">Gut fungus</name>
    <name type="synonym">Smittium culisetae</name>
    <dbReference type="NCBI Taxonomy" id="1213189"/>
    <lineage>
        <taxon>Eukaryota</taxon>
        <taxon>Fungi</taxon>
        <taxon>Fungi incertae sedis</taxon>
        <taxon>Zoopagomycota</taxon>
        <taxon>Kickxellomycotina</taxon>
        <taxon>Harpellomycetes</taxon>
        <taxon>Harpellales</taxon>
        <taxon>Legeriomycetaceae</taxon>
        <taxon>Zancudomyces</taxon>
    </lineage>
</organism>
<accession>A0A1R1PHD1</accession>
<evidence type="ECO:0000313" key="3">
    <source>
        <dbReference type="Proteomes" id="UP000188320"/>
    </source>
</evidence>
<dbReference type="InterPro" id="IPR050238">
    <property type="entry name" value="DNA_Rep/Repair_Clamp_Loader"/>
</dbReference>
<dbReference type="GO" id="GO:0006271">
    <property type="term" value="P:DNA strand elongation involved in DNA replication"/>
    <property type="evidence" value="ECO:0007669"/>
    <property type="project" value="UniProtKB-ARBA"/>
</dbReference>
<sequence length="270" mass="30610">MGDSKDLPHLLFYGPEGVGKKTRITALLRQIYGSSTEKLKLDQRTFETPSRTVEIAIVSSNYHVELNPSDAGIYDRIVVQDLIKEIAQTQQVTVNSPKKFKGNIIPPLQSRCLLIRVPAPSHPEISELLLNIAQKEKIKLQPELALRIAEQSMRNVRKAVLMLESLYIQKYPFNDPENIEIPLTDWEAVIFSLGQSMLKAQSPQTIMQCRTVLYELLSHCIPPNLILRTLAFHLIERIDESLKAEVIAMASLYVSLYPIFGIVANHNFSY</sequence>
<dbReference type="GO" id="GO:0006281">
    <property type="term" value="P:DNA repair"/>
    <property type="evidence" value="ECO:0007669"/>
    <property type="project" value="TreeGrafter"/>
</dbReference>
<dbReference type="GO" id="GO:0031391">
    <property type="term" value="C:Elg1 RFC-like complex"/>
    <property type="evidence" value="ECO:0007669"/>
    <property type="project" value="TreeGrafter"/>
</dbReference>
<dbReference type="Gene3D" id="3.40.50.300">
    <property type="entry name" value="P-loop containing nucleotide triphosphate hydrolases"/>
    <property type="match status" value="1"/>
</dbReference>
<dbReference type="GO" id="GO:0003677">
    <property type="term" value="F:DNA binding"/>
    <property type="evidence" value="ECO:0007669"/>
    <property type="project" value="InterPro"/>
</dbReference>
<evidence type="ECO:0000256" key="1">
    <source>
        <dbReference type="ARBA" id="ARBA00022705"/>
    </source>
</evidence>
<dbReference type="FunFam" id="1.10.8.60:FF:000030">
    <property type="entry name" value="replication factor C subunit 3"/>
    <property type="match status" value="1"/>
</dbReference>
<keyword evidence="1" id="KW-0235">DNA replication</keyword>
<name>A0A1R1PHD1_ZANCU</name>
<dbReference type="InterPro" id="IPR027417">
    <property type="entry name" value="P-loop_NTPase"/>
</dbReference>
<gene>
    <name evidence="2" type="ORF">AX774_g6218</name>
</gene>
<dbReference type="GO" id="GO:0005663">
    <property type="term" value="C:DNA replication factor C complex"/>
    <property type="evidence" value="ECO:0007669"/>
    <property type="project" value="TreeGrafter"/>
</dbReference>
<dbReference type="SUPFAM" id="SSF52540">
    <property type="entry name" value="P-loop containing nucleoside triphosphate hydrolases"/>
    <property type="match status" value="1"/>
</dbReference>
<dbReference type="InterPro" id="IPR008921">
    <property type="entry name" value="DNA_pol3_clamp-load_cplx_C"/>
</dbReference>
<dbReference type="Gene3D" id="1.10.8.60">
    <property type="match status" value="1"/>
</dbReference>
<protein>
    <submittedName>
        <fullName evidence="2">Replication factor C subunit 5</fullName>
    </submittedName>
</protein>
<dbReference type="AlphaFoldDB" id="A0A1R1PHD1"/>